<sequence length="218" mass="24593">ENNITTLVHVLECFHMVSGLRINMNKSKIMGINVDNDKVYQAASRLGCLVLKTPFNYLGSIVGGNMSRSLMWKETVDKFKKKLSNWKVNTLSIGGRLTLVKSVLGSTPLYHFSLFKVPIGVLNCIEALRSHFFNGHHLNSKKATWVNWKKALTAKDRGGLGISSLYAMNRGLLCKWVWRFYTQKKSIWARVIRALHGDSGRIGEASRGNYSSCWTVII</sequence>
<dbReference type="PANTHER" id="PTHR33116">
    <property type="entry name" value="REVERSE TRANSCRIPTASE ZINC-BINDING DOMAIN-CONTAINING PROTEIN-RELATED-RELATED"/>
    <property type="match status" value="1"/>
</dbReference>
<feature type="non-terminal residue" evidence="1">
    <location>
        <position position="1"/>
    </location>
</feature>
<dbReference type="EMBL" id="BKCJ010546806">
    <property type="protein sequence ID" value="GFB07593.1"/>
    <property type="molecule type" value="Genomic_DNA"/>
</dbReference>
<name>A0A699KXR4_TANCI</name>
<comment type="caution">
    <text evidence="1">The sequence shown here is derived from an EMBL/GenBank/DDBJ whole genome shotgun (WGS) entry which is preliminary data.</text>
</comment>
<protein>
    <submittedName>
        <fullName evidence="1">RNA-directed DNA polymerase, eukaryota</fullName>
    </submittedName>
</protein>
<keyword evidence="1" id="KW-0548">Nucleotidyltransferase</keyword>
<evidence type="ECO:0000313" key="1">
    <source>
        <dbReference type="EMBL" id="GFB07593.1"/>
    </source>
</evidence>
<organism evidence="1">
    <name type="scientific">Tanacetum cinerariifolium</name>
    <name type="common">Dalmatian daisy</name>
    <name type="synonym">Chrysanthemum cinerariifolium</name>
    <dbReference type="NCBI Taxonomy" id="118510"/>
    <lineage>
        <taxon>Eukaryota</taxon>
        <taxon>Viridiplantae</taxon>
        <taxon>Streptophyta</taxon>
        <taxon>Embryophyta</taxon>
        <taxon>Tracheophyta</taxon>
        <taxon>Spermatophyta</taxon>
        <taxon>Magnoliopsida</taxon>
        <taxon>eudicotyledons</taxon>
        <taxon>Gunneridae</taxon>
        <taxon>Pentapetalae</taxon>
        <taxon>asterids</taxon>
        <taxon>campanulids</taxon>
        <taxon>Asterales</taxon>
        <taxon>Asteraceae</taxon>
        <taxon>Asteroideae</taxon>
        <taxon>Anthemideae</taxon>
        <taxon>Anthemidinae</taxon>
        <taxon>Tanacetum</taxon>
    </lineage>
</organism>
<keyword evidence="1" id="KW-0808">Transferase</keyword>
<dbReference type="GO" id="GO:0003964">
    <property type="term" value="F:RNA-directed DNA polymerase activity"/>
    <property type="evidence" value="ECO:0007669"/>
    <property type="project" value="UniProtKB-KW"/>
</dbReference>
<gene>
    <name evidence="1" type="ORF">Tci_679564</name>
</gene>
<dbReference type="PANTHER" id="PTHR33116:SF79">
    <property type="entry name" value="REVERSE TRANSCRIPTASE DOMAIN, ZINC FINGER, CCHC-TYPE-RELATED"/>
    <property type="match status" value="1"/>
</dbReference>
<reference evidence="1" key="1">
    <citation type="journal article" date="2019" name="Sci. Rep.">
        <title>Draft genome of Tanacetum cinerariifolium, the natural source of mosquito coil.</title>
        <authorList>
            <person name="Yamashiro T."/>
            <person name="Shiraishi A."/>
            <person name="Satake H."/>
            <person name="Nakayama K."/>
        </authorList>
    </citation>
    <scope>NUCLEOTIDE SEQUENCE</scope>
</reference>
<proteinExistence type="predicted"/>
<accession>A0A699KXR4</accession>
<dbReference type="AlphaFoldDB" id="A0A699KXR4"/>
<keyword evidence="1" id="KW-0695">RNA-directed DNA polymerase</keyword>